<keyword evidence="2" id="KW-1185">Reference proteome</keyword>
<protein>
    <submittedName>
        <fullName evidence="1">Uncharacterized protein</fullName>
    </submittedName>
</protein>
<feature type="non-terminal residue" evidence="1">
    <location>
        <position position="1"/>
    </location>
</feature>
<gene>
    <name evidence="1" type="ORF">SK128_022669</name>
</gene>
<name>A0AAN8WSF6_HALRR</name>
<dbReference type="AlphaFoldDB" id="A0AAN8WSF6"/>
<sequence>HSKLKRFRCGCKAPGRSEPNYNVVDLSVTGIVVVDTGRQCGNHLLTRDSDR</sequence>
<accession>A0AAN8WSF6</accession>
<organism evidence="1 2">
    <name type="scientific">Halocaridina rubra</name>
    <name type="common">Hawaiian red shrimp</name>
    <dbReference type="NCBI Taxonomy" id="373956"/>
    <lineage>
        <taxon>Eukaryota</taxon>
        <taxon>Metazoa</taxon>
        <taxon>Ecdysozoa</taxon>
        <taxon>Arthropoda</taxon>
        <taxon>Crustacea</taxon>
        <taxon>Multicrustacea</taxon>
        <taxon>Malacostraca</taxon>
        <taxon>Eumalacostraca</taxon>
        <taxon>Eucarida</taxon>
        <taxon>Decapoda</taxon>
        <taxon>Pleocyemata</taxon>
        <taxon>Caridea</taxon>
        <taxon>Atyoidea</taxon>
        <taxon>Atyidae</taxon>
        <taxon>Halocaridina</taxon>
    </lineage>
</organism>
<reference evidence="1 2" key="1">
    <citation type="submission" date="2023-11" db="EMBL/GenBank/DDBJ databases">
        <title>Halocaridina rubra genome assembly.</title>
        <authorList>
            <person name="Smith C."/>
        </authorList>
    </citation>
    <scope>NUCLEOTIDE SEQUENCE [LARGE SCALE GENOMIC DNA]</scope>
    <source>
        <strain evidence="1">EP-1</strain>
        <tissue evidence="1">Whole</tissue>
    </source>
</reference>
<evidence type="ECO:0000313" key="1">
    <source>
        <dbReference type="EMBL" id="KAK7070187.1"/>
    </source>
</evidence>
<evidence type="ECO:0000313" key="2">
    <source>
        <dbReference type="Proteomes" id="UP001381693"/>
    </source>
</evidence>
<proteinExistence type="predicted"/>
<comment type="caution">
    <text evidence="1">The sequence shown here is derived from an EMBL/GenBank/DDBJ whole genome shotgun (WGS) entry which is preliminary data.</text>
</comment>
<dbReference type="Proteomes" id="UP001381693">
    <property type="component" value="Unassembled WGS sequence"/>
</dbReference>
<dbReference type="EMBL" id="JAXCGZ010015494">
    <property type="protein sequence ID" value="KAK7070187.1"/>
    <property type="molecule type" value="Genomic_DNA"/>
</dbReference>
<feature type="non-terminal residue" evidence="1">
    <location>
        <position position="51"/>
    </location>
</feature>